<evidence type="ECO:0000313" key="2">
    <source>
        <dbReference type="Proteomes" id="UP001226577"/>
    </source>
</evidence>
<proteinExistence type="predicted"/>
<sequence length="70" mass="7865">MGMPYTKGAAPQFLDDEFYDHERGMGLGSVLAPKFVDGRGRKVLGIQLEEQLGLLGQRILQKCFPQDKLR</sequence>
<evidence type="ECO:0000313" key="1">
    <source>
        <dbReference type="EMBL" id="MDP9888683.1"/>
    </source>
</evidence>
<name>A0ABT9RVK3_9MICC</name>
<reference evidence="1 2" key="1">
    <citation type="submission" date="2023-07" db="EMBL/GenBank/DDBJ databases">
        <title>Sorghum-associated microbial communities from plants grown in Nebraska, USA.</title>
        <authorList>
            <person name="Schachtman D."/>
        </authorList>
    </citation>
    <scope>NUCLEOTIDE SEQUENCE [LARGE SCALE GENOMIC DNA]</scope>
    <source>
        <strain evidence="1 2">CC222</strain>
    </source>
</reference>
<dbReference type="Proteomes" id="UP001226577">
    <property type="component" value="Unassembled WGS sequence"/>
</dbReference>
<gene>
    <name evidence="1" type="ORF">J2X98_002276</name>
</gene>
<accession>A0ABT9RVK3</accession>
<comment type="caution">
    <text evidence="1">The sequence shown here is derived from an EMBL/GenBank/DDBJ whole genome shotgun (WGS) entry which is preliminary data.</text>
</comment>
<keyword evidence="2" id="KW-1185">Reference proteome</keyword>
<protein>
    <submittedName>
        <fullName evidence="1">Uncharacterized protein</fullName>
    </submittedName>
</protein>
<organism evidence="1 2">
    <name type="scientific">Pseudarthrobacter enclensis</name>
    <dbReference type="NCBI Taxonomy" id="993070"/>
    <lineage>
        <taxon>Bacteria</taxon>
        <taxon>Bacillati</taxon>
        <taxon>Actinomycetota</taxon>
        <taxon>Actinomycetes</taxon>
        <taxon>Micrococcales</taxon>
        <taxon>Micrococcaceae</taxon>
        <taxon>Pseudarthrobacter</taxon>
    </lineage>
</organism>
<dbReference type="EMBL" id="JAUSRE010000010">
    <property type="protein sequence ID" value="MDP9888683.1"/>
    <property type="molecule type" value="Genomic_DNA"/>
</dbReference>